<evidence type="ECO:0000256" key="3">
    <source>
        <dbReference type="SAM" id="MobiDB-lite"/>
    </source>
</evidence>
<evidence type="ECO:0000259" key="4">
    <source>
        <dbReference type="PROSITE" id="PS50102"/>
    </source>
</evidence>
<dbReference type="InterPro" id="IPR051229">
    <property type="entry name" value="ALYREF_mRNA_export"/>
</dbReference>
<dbReference type="InterPro" id="IPR012677">
    <property type="entry name" value="Nucleotide-bd_a/b_plait_sf"/>
</dbReference>
<dbReference type="InterPro" id="IPR000504">
    <property type="entry name" value="RRM_dom"/>
</dbReference>
<dbReference type="Gene3D" id="3.30.70.330">
    <property type="match status" value="1"/>
</dbReference>
<sequence length="245" mass="26613">MMQHQRRANNFHRPKKQFLGPIHSVPPAWRPANNPNQYAEGSKILLSSLPADVQEGDVEDLLKKTVGPLKDVFLIYNSQGKSKGMAVVTFQRPGDAAVACTKYDGKIVDGRKPLRIEIVGKAEAPKPLGFDAPSAPSAPRSLMERIGGVAKTVQRNGAPPPSGPKRSNGPRLPNSVLPGFLVGQQQQQRNSNVNGVLTPRKPRVKKGAKRVQKRGPATRDELDQEMEDYRSKSTGGNVVMKGTSS</sequence>
<dbReference type="Proteomes" id="UP000305067">
    <property type="component" value="Unassembled WGS sequence"/>
</dbReference>
<reference evidence="5 6" key="1">
    <citation type="journal article" date="2019" name="Nat. Ecol. Evol.">
        <title>Megaphylogeny resolves global patterns of mushroom evolution.</title>
        <authorList>
            <person name="Varga T."/>
            <person name="Krizsan K."/>
            <person name="Foldi C."/>
            <person name="Dima B."/>
            <person name="Sanchez-Garcia M."/>
            <person name="Sanchez-Ramirez S."/>
            <person name="Szollosi G.J."/>
            <person name="Szarkandi J.G."/>
            <person name="Papp V."/>
            <person name="Albert L."/>
            <person name="Andreopoulos W."/>
            <person name="Angelini C."/>
            <person name="Antonin V."/>
            <person name="Barry K.W."/>
            <person name="Bougher N.L."/>
            <person name="Buchanan P."/>
            <person name="Buyck B."/>
            <person name="Bense V."/>
            <person name="Catcheside P."/>
            <person name="Chovatia M."/>
            <person name="Cooper J."/>
            <person name="Damon W."/>
            <person name="Desjardin D."/>
            <person name="Finy P."/>
            <person name="Geml J."/>
            <person name="Haridas S."/>
            <person name="Hughes K."/>
            <person name="Justo A."/>
            <person name="Karasinski D."/>
            <person name="Kautmanova I."/>
            <person name="Kiss B."/>
            <person name="Kocsube S."/>
            <person name="Kotiranta H."/>
            <person name="LaButti K.M."/>
            <person name="Lechner B.E."/>
            <person name="Liimatainen K."/>
            <person name="Lipzen A."/>
            <person name="Lukacs Z."/>
            <person name="Mihaltcheva S."/>
            <person name="Morgado L.N."/>
            <person name="Niskanen T."/>
            <person name="Noordeloos M.E."/>
            <person name="Ohm R.A."/>
            <person name="Ortiz-Santana B."/>
            <person name="Ovrebo C."/>
            <person name="Racz N."/>
            <person name="Riley R."/>
            <person name="Savchenko A."/>
            <person name="Shiryaev A."/>
            <person name="Soop K."/>
            <person name="Spirin V."/>
            <person name="Szebenyi C."/>
            <person name="Tomsovsky M."/>
            <person name="Tulloss R.E."/>
            <person name="Uehling J."/>
            <person name="Grigoriev I.V."/>
            <person name="Vagvolgyi C."/>
            <person name="Papp T."/>
            <person name="Martin F.M."/>
            <person name="Miettinen O."/>
            <person name="Hibbett D.S."/>
            <person name="Nagy L.G."/>
        </authorList>
    </citation>
    <scope>NUCLEOTIDE SEQUENCE [LARGE SCALE GENOMIC DNA]</scope>
    <source>
        <strain evidence="5 6">CBS 309.79</strain>
    </source>
</reference>
<accession>A0A5C3QL83</accession>
<evidence type="ECO:0000256" key="2">
    <source>
        <dbReference type="PROSITE-ProRule" id="PRU00176"/>
    </source>
</evidence>
<dbReference type="PANTHER" id="PTHR19965">
    <property type="entry name" value="RNA AND EXPORT FACTOR BINDING PROTEIN"/>
    <property type="match status" value="1"/>
</dbReference>
<dbReference type="STRING" id="1884261.A0A5C3QL83"/>
<dbReference type="EMBL" id="ML178822">
    <property type="protein sequence ID" value="TFL02693.1"/>
    <property type="molecule type" value="Genomic_DNA"/>
</dbReference>
<gene>
    <name evidence="5" type="ORF">BDV98DRAFT_505718</name>
</gene>
<name>A0A5C3QL83_9AGAR</name>
<organism evidence="5 6">
    <name type="scientific">Pterulicium gracile</name>
    <dbReference type="NCBI Taxonomy" id="1884261"/>
    <lineage>
        <taxon>Eukaryota</taxon>
        <taxon>Fungi</taxon>
        <taxon>Dikarya</taxon>
        <taxon>Basidiomycota</taxon>
        <taxon>Agaricomycotina</taxon>
        <taxon>Agaricomycetes</taxon>
        <taxon>Agaricomycetidae</taxon>
        <taxon>Agaricales</taxon>
        <taxon>Pleurotineae</taxon>
        <taxon>Pterulaceae</taxon>
        <taxon>Pterulicium</taxon>
    </lineage>
</organism>
<dbReference type="InterPro" id="IPR035979">
    <property type="entry name" value="RBD_domain_sf"/>
</dbReference>
<dbReference type="OrthoDB" id="346839at2759"/>
<dbReference type="Pfam" id="PF00076">
    <property type="entry name" value="RRM_1"/>
    <property type="match status" value="1"/>
</dbReference>
<dbReference type="SUPFAM" id="SSF54928">
    <property type="entry name" value="RNA-binding domain, RBD"/>
    <property type="match status" value="1"/>
</dbReference>
<keyword evidence="6" id="KW-1185">Reference proteome</keyword>
<feature type="compositionally biased region" description="Polar residues" evidence="3">
    <location>
        <begin position="232"/>
        <end position="245"/>
    </location>
</feature>
<evidence type="ECO:0000313" key="6">
    <source>
        <dbReference type="Proteomes" id="UP000305067"/>
    </source>
</evidence>
<dbReference type="AlphaFoldDB" id="A0A5C3QL83"/>
<proteinExistence type="predicted"/>
<feature type="compositionally biased region" description="Basic and acidic residues" evidence="3">
    <location>
        <begin position="217"/>
        <end position="231"/>
    </location>
</feature>
<evidence type="ECO:0000256" key="1">
    <source>
        <dbReference type="ARBA" id="ARBA00022884"/>
    </source>
</evidence>
<dbReference type="PROSITE" id="PS50102">
    <property type="entry name" value="RRM"/>
    <property type="match status" value="1"/>
</dbReference>
<dbReference type="PANTHER" id="PTHR19965:SF35">
    <property type="entry name" value="RNA ANNEALING PROTEIN YRA1"/>
    <property type="match status" value="1"/>
</dbReference>
<keyword evidence="1 2" id="KW-0694">RNA-binding</keyword>
<feature type="compositionally biased region" description="Basic residues" evidence="3">
    <location>
        <begin position="200"/>
        <end position="213"/>
    </location>
</feature>
<dbReference type="GO" id="GO:0005634">
    <property type="term" value="C:nucleus"/>
    <property type="evidence" value="ECO:0007669"/>
    <property type="project" value="TreeGrafter"/>
</dbReference>
<dbReference type="GO" id="GO:0003729">
    <property type="term" value="F:mRNA binding"/>
    <property type="evidence" value="ECO:0007669"/>
    <property type="project" value="TreeGrafter"/>
</dbReference>
<protein>
    <recommendedName>
        <fullName evidence="4">RRM domain-containing protein</fullName>
    </recommendedName>
</protein>
<feature type="region of interest" description="Disordered" evidence="3">
    <location>
        <begin position="152"/>
        <end position="245"/>
    </location>
</feature>
<feature type="compositionally biased region" description="Polar residues" evidence="3">
    <location>
        <begin position="183"/>
        <end position="195"/>
    </location>
</feature>
<feature type="domain" description="RRM" evidence="4">
    <location>
        <begin position="42"/>
        <end position="121"/>
    </location>
</feature>
<dbReference type="SMART" id="SM00360">
    <property type="entry name" value="RRM"/>
    <property type="match status" value="1"/>
</dbReference>
<evidence type="ECO:0000313" key="5">
    <source>
        <dbReference type="EMBL" id="TFL02693.1"/>
    </source>
</evidence>